<keyword evidence="6 10" id="KW-0547">Nucleotide-binding</keyword>
<feature type="region of interest" description="Interaction with substrate tRNA" evidence="10">
    <location>
        <begin position="47"/>
        <end position="50"/>
    </location>
</feature>
<gene>
    <name evidence="10" type="primary">miaA</name>
    <name evidence="14" type="ORF">SAMN05444371_1816</name>
</gene>
<dbReference type="Gene3D" id="1.10.20.140">
    <property type="match status" value="1"/>
</dbReference>
<comment type="subunit">
    <text evidence="10">Monomer.</text>
</comment>
<keyword evidence="5 10" id="KW-0819">tRNA processing</keyword>
<dbReference type="PANTHER" id="PTHR11088">
    <property type="entry name" value="TRNA DIMETHYLALLYLTRANSFERASE"/>
    <property type="match status" value="1"/>
</dbReference>
<keyword evidence="4 10" id="KW-0808">Transferase</keyword>
<dbReference type="STRING" id="216903.SAMN05444371_1816"/>
<name>A0A1M6RCW5_9FLAO</name>
<evidence type="ECO:0000256" key="1">
    <source>
        <dbReference type="ARBA" id="ARBA00001946"/>
    </source>
</evidence>
<dbReference type="InterPro" id="IPR039657">
    <property type="entry name" value="Dimethylallyltransferase"/>
</dbReference>
<evidence type="ECO:0000256" key="8">
    <source>
        <dbReference type="ARBA" id="ARBA00022842"/>
    </source>
</evidence>
<proteinExistence type="inferred from homology"/>
<dbReference type="PANTHER" id="PTHR11088:SF60">
    <property type="entry name" value="TRNA DIMETHYLALLYLTRANSFERASE"/>
    <property type="match status" value="1"/>
</dbReference>
<evidence type="ECO:0000256" key="5">
    <source>
        <dbReference type="ARBA" id="ARBA00022694"/>
    </source>
</evidence>
<dbReference type="SUPFAM" id="SSF52540">
    <property type="entry name" value="P-loop containing nucleoside triphosphate hydrolases"/>
    <property type="match status" value="2"/>
</dbReference>
<feature type="site" description="Interaction with substrate tRNA" evidence="10">
    <location>
        <position position="113"/>
    </location>
</feature>
<feature type="binding site" evidence="10">
    <location>
        <begin position="22"/>
        <end position="29"/>
    </location>
    <ligand>
        <name>ATP</name>
        <dbReference type="ChEBI" id="CHEBI:30616"/>
    </ligand>
</feature>
<keyword evidence="7 10" id="KW-0067">ATP-binding</keyword>
<evidence type="ECO:0000313" key="15">
    <source>
        <dbReference type="Proteomes" id="UP000184498"/>
    </source>
</evidence>
<evidence type="ECO:0000313" key="14">
    <source>
        <dbReference type="EMBL" id="SHK30293.1"/>
    </source>
</evidence>
<evidence type="ECO:0000256" key="11">
    <source>
        <dbReference type="RuleBase" id="RU003783"/>
    </source>
</evidence>
<dbReference type="AlphaFoldDB" id="A0A1M6RCW5"/>
<dbReference type="InterPro" id="IPR027417">
    <property type="entry name" value="P-loop_NTPase"/>
</dbReference>
<evidence type="ECO:0000256" key="2">
    <source>
        <dbReference type="ARBA" id="ARBA00003213"/>
    </source>
</evidence>
<feature type="binding site" evidence="10">
    <location>
        <begin position="24"/>
        <end position="29"/>
    </location>
    <ligand>
        <name>substrate</name>
    </ligand>
</feature>
<dbReference type="NCBIfam" id="TIGR00174">
    <property type="entry name" value="miaA"/>
    <property type="match status" value="1"/>
</dbReference>
<evidence type="ECO:0000256" key="7">
    <source>
        <dbReference type="ARBA" id="ARBA00022840"/>
    </source>
</evidence>
<sequence>MILHFVNLQKFFWLKRLISIIGTTGIGKTRLAIDLAKHLDTEIISCDSRQFYKEMKIGTAMPTDEELAEAKHHFVGNISIDDYYSIGQFEVDALEKLEEIFSGNDVAVMVGGSGMYEKAVVEGMNDLPEADENNQQKLLSIWENDGFEALQKLLEELDPDYFSIVDKDNPRRLLRAIDIIWQTGKTYTENLSLPKPQRNFETIRIGINAPRETIYERINLRVDKMMDKGLLEEAKGLIAARDKVALQTVGYSELFRYFDGEWDLDFAIEEIKKNSRRYAKRQITWNKKLENVNWVNYNNSLQEALSLLEKSSDSQIGI</sequence>
<keyword evidence="15" id="KW-1185">Reference proteome</keyword>
<evidence type="ECO:0000256" key="12">
    <source>
        <dbReference type="RuleBase" id="RU003784"/>
    </source>
</evidence>
<dbReference type="HAMAP" id="MF_00185">
    <property type="entry name" value="IPP_trans"/>
    <property type="match status" value="1"/>
</dbReference>
<comment type="similarity">
    <text evidence="3 10 13">Belongs to the IPP transferase family.</text>
</comment>
<evidence type="ECO:0000256" key="10">
    <source>
        <dbReference type="HAMAP-Rule" id="MF_00185"/>
    </source>
</evidence>
<dbReference type="EMBL" id="FRAM01000002">
    <property type="protein sequence ID" value="SHK30293.1"/>
    <property type="molecule type" value="Genomic_DNA"/>
</dbReference>
<accession>A0A1M6RCW5</accession>
<evidence type="ECO:0000256" key="4">
    <source>
        <dbReference type="ARBA" id="ARBA00022679"/>
    </source>
</evidence>
<dbReference type="GO" id="GO:0006400">
    <property type="term" value="P:tRNA modification"/>
    <property type="evidence" value="ECO:0007669"/>
    <property type="project" value="TreeGrafter"/>
</dbReference>
<organism evidence="14 15">
    <name type="scientific">Epilithonimonas mollis</name>
    <dbReference type="NCBI Taxonomy" id="216903"/>
    <lineage>
        <taxon>Bacteria</taxon>
        <taxon>Pseudomonadati</taxon>
        <taxon>Bacteroidota</taxon>
        <taxon>Flavobacteriia</taxon>
        <taxon>Flavobacteriales</taxon>
        <taxon>Weeksellaceae</taxon>
        <taxon>Chryseobacterium group</taxon>
        <taxon>Epilithonimonas</taxon>
    </lineage>
</organism>
<evidence type="ECO:0000256" key="9">
    <source>
        <dbReference type="ARBA" id="ARBA00049563"/>
    </source>
</evidence>
<dbReference type="InterPro" id="IPR018022">
    <property type="entry name" value="IPT"/>
</dbReference>
<dbReference type="Proteomes" id="UP000184498">
    <property type="component" value="Unassembled WGS sequence"/>
</dbReference>
<dbReference type="Pfam" id="PF01715">
    <property type="entry name" value="IPPT"/>
    <property type="match status" value="1"/>
</dbReference>
<dbReference type="GO" id="GO:0052381">
    <property type="term" value="F:tRNA dimethylallyltransferase activity"/>
    <property type="evidence" value="ECO:0007669"/>
    <property type="project" value="UniProtKB-UniRule"/>
</dbReference>
<dbReference type="EC" id="2.5.1.75" evidence="10"/>
<comment type="function">
    <text evidence="2 10 12">Catalyzes the transfer of a dimethylallyl group onto the adenine at position 37 in tRNAs that read codons beginning with uridine, leading to the formation of N6-(dimethylallyl)adenosine (i(6)A).</text>
</comment>
<keyword evidence="8 10" id="KW-0460">Magnesium</keyword>
<dbReference type="Gene3D" id="3.40.50.300">
    <property type="entry name" value="P-loop containing nucleotide triphosphate hydrolases"/>
    <property type="match status" value="1"/>
</dbReference>
<evidence type="ECO:0000256" key="13">
    <source>
        <dbReference type="RuleBase" id="RU003785"/>
    </source>
</evidence>
<reference evidence="15" key="1">
    <citation type="submission" date="2016-11" db="EMBL/GenBank/DDBJ databases">
        <authorList>
            <person name="Varghese N."/>
            <person name="Submissions S."/>
        </authorList>
    </citation>
    <scope>NUCLEOTIDE SEQUENCE [LARGE SCALE GENOMIC DNA]</scope>
    <source>
        <strain evidence="15">DSM 18016</strain>
    </source>
</reference>
<evidence type="ECO:0000256" key="6">
    <source>
        <dbReference type="ARBA" id="ARBA00022741"/>
    </source>
</evidence>
<comment type="catalytic activity">
    <reaction evidence="9 10 11">
        <text>adenosine(37) in tRNA + dimethylallyl diphosphate = N(6)-dimethylallyladenosine(37) in tRNA + diphosphate</text>
        <dbReference type="Rhea" id="RHEA:26482"/>
        <dbReference type="Rhea" id="RHEA-COMP:10162"/>
        <dbReference type="Rhea" id="RHEA-COMP:10375"/>
        <dbReference type="ChEBI" id="CHEBI:33019"/>
        <dbReference type="ChEBI" id="CHEBI:57623"/>
        <dbReference type="ChEBI" id="CHEBI:74411"/>
        <dbReference type="ChEBI" id="CHEBI:74415"/>
        <dbReference type="EC" id="2.5.1.75"/>
    </reaction>
</comment>
<evidence type="ECO:0000256" key="3">
    <source>
        <dbReference type="ARBA" id="ARBA00005842"/>
    </source>
</evidence>
<comment type="caution">
    <text evidence="10">Lacks conserved residue(s) required for the propagation of feature annotation.</text>
</comment>
<comment type="cofactor">
    <cofactor evidence="1 10">
        <name>Mg(2+)</name>
        <dbReference type="ChEBI" id="CHEBI:18420"/>
    </cofactor>
</comment>
<protein>
    <recommendedName>
        <fullName evidence="10">tRNA dimethylallyltransferase</fullName>
        <ecNumber evidence="10">2.5.1.75</ecNumber>
    </recommendedName>
    <alternativeName>
        <fullName evidence="10">Dimethylallyl diphosphate:tRNA dimethylallyltransferase</fullName>
        <shortName evidence="10">DMAPP:tRNA dimethylallyltransferase</shortName>
        <shortName evidence="10">DMATase</shortName>
    </alternativeName>
    <alternativeName>
        <fullName evidence="10">Isopentenyl-diphosphate:tRNA isopentenyltransferase</fullName>
        <shortName evidence="10">IPP transferase</shortName>
        <shortName evidence="10">IPPT</shortName>
        <shortName evidence="10">IPTase</shortName>
    </alternativeName>
</protein>
<dbReference type="GO" id="GO:0005524">
    <property type="term" value="F:ATP binding"/>
    <property type="evidence" value="ECO:0007669"/>
    <property type="project" value="UniProtKB-UniRule"/>
</dbReference>